<evidence type="ECO:0008006" key="4">
    <source>
        <dbReference type="Google" id="ProtNLM"/>
    </source>
</evidence>
<dbReference type="PROSITE" id="PS51257">
    <property type="entry name" value="PROKAR_LIPOPROTEIN"/>
    <property type="match status" value="1"/>
</dbReference>
<proteinExistence type="predicted"/>
<dbReference type="EMBL" id="CP147246">
    <property type="protein sequence ID" value="WYJ93066.1"/>
    <property type="molecule type" value="Genomic_DNA"/>
</dbReference>
<reference evidence="2" key="3">
    <citation type="submission" date="2024-03" db="EMBL/GenBank/DDBJ databases">
        <title>The Genome Sequence of Enterococcus sp. DIV0238c.</title>
        <authorList>
            <consortium name="The Broad Institute Genomics Platform"/>
            <consortium name="The Broad Institute Microbial Omics Core"/>
            <consortium name="The Broad Institute Genomic Center for Infectious Diseases"/>
            <person name="Earl A."/>
            <person name="Manson A."/>
            <person name="Gilmore M."/>
            <person name="Schwartman J."/>
            <person name="Shea T."/>
            <person name="Abouelleil A."/>
            <person name="Cao P."/>
            <person name="Chapman S."/>
            <person name="Cusick C."/>
            <person name="Young S."/>
            <person name="Neafsey D."/>
            <person name="Nusbaum C."/>
            <person name="Birren B."/>
        </authorList>
    </citation>
    <scope>NUCLEOTIDE SEQUENCE</scope>
    <source>
        <strain evidence="2">9D6_DIV0238</strain>
    </source>
</reference>
<evidence type="ECO:0000313" key="2">
    <source>
        <dbReference type="EMBL" id="WYJ93066.1"/>
    </source>
</evidence>
<accession>A0A200JGF7</accession>
<organism evidence="1">
    <name type="scientific">Candidatus Enterococcus dunnyi</name>
    <dbReference type="NCBI Taxonomy" id="1834192"/>
    <lineage>
        <taxon>Bacteria</taxon>
        <taxon>Bacillati</taxon>
        <taxon>Bacillota</taxon>
        <taxon>Bacilli</taxon>
        <taxon>Lactobacillales</taxon>
        <taxon>Enterococcaceae</taxon>
        <taxon>Enterococcus</taxon>
    </lineage>
</organism>
<evidence type="ECO:0000313" key="1">
    <source>
        <dbReference type="EMBL" id="OUZ35765.1"/>
    </source>
</evidence>
<dbReference type="Proteomes" id="UP000196151">
    <property type="component" value="Chromosome"/>
</dbReference>
<protein>
    <recommendedName>
        <fullName evidence="4">Lipoprotein</fullName>
    </recommendedName>
</protein>
<dbReference type="EMBL" id="NIBQ01000001">
    <property type="protein sequence ID" value="OUZ35765.1"/>
    <property type="molecule type" value="Genomic_DNA"/>
</dbReference>
<sequence>MKKMDKYLCLFLFLVGVGIVLSGCVIVRM</sequence>
<reference evidence="2" key="2">
    <citation type="submission" date="2017-05" db="EMBL/GenBank/DDBJ databases">
        <authorList>
            <consortium name="The Broad Institute Genomics Platform"/>
            <consortium name="The Broad Institute Genomic Center for Infectious Diseases"/>
            <person name="Earl A."/>
            <person name="Manson A."/>
            <person name="Schwartman J."/>
            <person name="Gilmore M."/>
            <person name="Abouelleil A."/>
            <person name="Cao P."/>
            <person name="Chapman S."/>
            <person name="Cusick C."/>
            <person name="Shea T."/>
            <person name="Young S."/>
            <person name="Neafsey D."/>
            <person name="Nusbaum C."/>
            <person name="Birren B."/>
        </authorList>
    </citation>
    <scope>NUCLEOTIDE SEQUENCE</scope>
    <source>
        <strain evidence="2">9D6_DIV0238</strain>
    </source>
</reference>
<gene>
    <name evidence="2" type="ORF">A5889_000545</name>
    <name evidence="1" type="ORF">A5889_001241</name>
</gene>
<dbReference type="AlphaFoldDB" id="A0A200JGF7"/>
<name>A0A200JGF7_9ENTE</name>
<evidence type="ECO:0000313" key="3">
    <source>
        <dbReference type="Proteomes" id="UP000196151"/>
    </source>
</evidence>
<reference evidence="1" key="1">
    <citation type="submission" date="2017-05" db="EMBL/GenBank/DDBJ databases">
        <title>The Genome Sequence of Enterococcus sp. 9D6_DIV0238.</title>
        <authorList>
            <consortium name="The Broad Institute Genomics Platform"/>
            <consortium name="The Broad Institute Genomic Center for Infectious Diseases"/>
            <person name="Earl A."/>
            <person name="Manson A."/>
            <person name="Schwartman J."/>
            <person name="Gilmore M."/>
            <person name="Abouelleil A."/>
            <person name="Cao P."/>
            <person name="Chapman S."/>
            <person name="Cusick C."/>
            <person name="Shea T."/>
            <person name="Young S."/>
            <person name="Neafsey D."/>
            <person name="Nusbaum C."/>
            <person name="Birren B."/>
        </authorList>
    </citation>
    <scope>NUCLEOTIDE SEQUENCE [LARGE SCALE GENOMIC DNA]</scope>
    <source>
        <strain evidence="1">9D6_DIV0238</strain>
    </source>
</reference>
<keyword evidence="3" id="KW-1185">Reference proteome</keyword>